<gene>
    <name evidence="2" type="ORF">JF922_04870</name>
</gene>
<dbReference type="InterPro" id="IPR034660">
    <property type="entry name" value="DinB/YfiT-like"/>
</dbReference>
<dbReference type="AlphaFoldDB" id="A0A934JYT1"/>
<accession>A0A934JYT1</accession>
<dbReference type="InterPro" id="IPR024775">
    <property type="entry name" value="DinB-like"/>
</dbReference>
<keyword evidence="3" id="KW-1185">Reference proteome</keyword>
<reference evidence="2" key="1">
    <citation type="submission" date="2020-10" db="EMBL/GenBank/DDBJ databases">
        <title>Ca. Dormibacterota MAGs.</title>
        <authorList>
            <person name="Montgomery K."/>
        </authorList>
    </citation>
    <scope>NUCLEOTIDE SEQUENCE [LARGE SCALE GENOMIC DNA]</scope>
    <source>
        <strain evidence="2">SC8812_S17_10</strain>
    </source>
</reference>
<evidence type="ECO:0000313" key="2">
    <source>
        <dbReference type="EMBL" id="MBJ7597402.1"/>
    </source>
</evidence>
<sequence length="161" mass="18167">MAEETTQRTEDTVALLACVPERINDLVANMDDPRLDYRHAPAFPTLQEVVAHLCRAGAEVDGLLRRAYLDHQRELAVRASVDPTPESALATPLAEQLQRFARVRRRTVDLLRGLSESDWEQEVYDPQQGELTLLQVCNQVAQHELAHLSQLRNLIAVLPEP</sequence>
<organism evidence="2 3">
    <name type="scientific">Candidatus Nephthysia bennettiae</name>
    <dbReference type="NCBI Taxonomy" id="3127016"/>
    <lineage>
        <taxon>Bacteria</taxon>
        <taxon>Bacillati</taxon>
        <taxon>Candidatus Dormiibacterota</taxon>
        <taxon>Candidatus Dormibacteria</taxon>
        <taxon>Candidatus Dormibacterales</taxon>
        <taxon>Candidatus Dormibacteraceae</taxon>
        <taxon>Candidatus Nephthysia</taxon>
    </lineage>
</organism>
<dbReference type="EMBL" id="JAEKNR010000060">
    <property type="protein sequence ID" value="MBJ7597402.1"/>
    <property type="molecule type" value="Genomic_DNA"/>
</dbReference>
<protein>
    <submittedName>
        <fullName evidence="2">DinB family protein</fullName>
    </submittedName>
</protein>
<dbReference type="RefSeq" id="WP_338199586.1">
    <property type="nucleotide sequence ID" value="NZ_JAEKNR010000060.1"/>
</dbReference>
<dbReference type="Pfam" id="PF12867">
    <property type="entry name" value="DinB_2"/>
    <property type="match status" value="1"/>
</dbReference>
<evidence type="ECO:0000259" key="1">
    <source>
        <dbReference type="Pfam" id="PF12867"/>
    </source>
</evidence>
<dbReference type="Proteomes" id="UP000612893">
    <property type="component" value="Unassembled WGS sequence"/>
</dbReference>
<dbReference type="Gene3D" id="1.20.120.450">
    <property type="entry name" value="dinb family like domain"/>
    <property type="match status" value="1"/>
</dbReference>
<name>A0A934JYT1_9BACT</name>
<evidence type="ECO:0000313" key="3">
    <source>
        <dbReference type="Proteomes" id="UP000612893"/>
    </source>
</evidence>
<proteinExistence type="predicted"/>
<feature type="domain" description="DinB-like" evidence="1">
    <location>
        <begin position="20"/>
        <end position="151"/>
    </location>
</feature>
<comment type="caution">
    <text evidence="2">The sequence shown here is derived from an EMBL/GenBank/DDBJ whole genome shotgun (WGS) entry which is preliminary data.</text>
</comment>
<dbReference type="SUPFAM" id="SSF109854">
    <property type="entry name" value="DinB/YfiT-like putative metalloenzymes"/>
    <property type="match status" value="1"/>
</dbReference>